<dbReference type="PANTHER" id="PTHR46698">
    <property type="entry name" value="CROSSVEINLESS 2"/>
    <property type="match status" value="1"/>
</dbReference>
<keyword evidence="6" id="KW-1185">Reference proteome</keyword>
<dbReference type="Ensembl" id="ENSCCRT00000153970.1">
    <property type="protein sequence ID" value="ENSCCRP00000150859.1"/>
    <property type="gene ID" value="ENSCCRG00000054924.1"/>
</dbReference>
<dbReference type="InterPro" id="IPR001846">
    <property type="entry name" value="VWF_type-D"/>
</dbReference>
<evidence type="ECO:0000256" key="1">
    <source>
        <dbReference type="ARBA" id="ARBA00004613"/>
    </source>
</evidence>
<dbReference type="GO" id="GO:0005576">
    <property type="term" value="C:extracellular region"/>
    <property type="evidence" value="ECO:0007669"/>
    <property type="project" value="UniProtKB-SubCell"/>
</dbReference>
<dbReference type="PROSITE" id="PS51233">
    <property type="entry name" value="VWFD"/>
    <property type="match status" value="1"/>
</dbReference>
<keyword evidence="2" id="KW-0964">Secreted</keyword>
<reference evidence="5" key="1">
    <citation type="submission" date="2025-08" db="UniProtKB">
        <authorList>
            <consortium name="Ensembl"/>
        </authorList>
    </citation>
    <scope>IDENTIFICATION</scope>
</reference>
<evidence type="ECO:0000313" key="5">
    <source>
        <dbReference type="Ensembl" id="ENSCCRP00000150859.1"/>
    </source>
</evidence>
<evidence type="ECO:0000313" key="6">
    <source>
        <dbReference type="Proteomes" id="UP001108240"/>
    </source>
</evidence>
<proteinExistence type="predicted"/>
<keyword evidence="3" id="KW-0732">Signal</keyword>
<accession>A0A9J8AZU5</accession>
<dbReference type="GO" id="GO:0030513">
    <property type="term" value="P:positive regulation of BMP signaling pathway"/>
    <property type="evidence" value="ECO:0007669"/>
    <property type="project" value="TreeGrafter"/>
</dbReference>
<organism evidence="5 6">
    <name type="scientific">Cyprinus carpio carpio</name>
    <dbReference type="NCBI Taxonomy" id="630221"/>
    <lineage>
        <taxon>Eukaryota</taxon>
        <taxon>Metazoa</taxon>
        <taxon>Chordata</taxon>
        <taxon>Craniata</taxon>
        <taxon>Vertebrata</taxon>
        <taxon>Euteleostomi</taxon>
        <taxon>Actinopterygii</taxon>
        <taxon>Neopterygii</taxon>
        <taxon>Teleostei</taxon>
        <taxon>Ostariophysi</taxon>
        <taxon>Cypriniformes</taxon>
        <taxon>Cyprinidae</taxon>
        <taxon>Cyprininae</taxon>
        <taxon>Cyprinus</taxon>
    </lineage>
</organism>
<evidence type="ECO:0000256" key="2">
    <source>
        <dbReference type="ARBA" id="ARBA00022525"/>
    </source>
</evidence>
<dbReference type="AlphaFoldDB" id="A0A9J8AZU5"/>
<name>A0A9J8AZU5_CYPCA</name>
<dbReference type="OMA" id="ETEGSFC"/>
<dbReference type="Pfam" id="PF00094">
    <property type="entry name" value="VWD"/>
    <property type="match status" value="1"/>
</dbReference>
<dbReference type="InterPro" id="IPR052424">
    <property type="entry name" value="Kielin_Chordin-BMP_Reg"/>
</dbReference>
<feature type="domain" description="VWFD" evidence="4">
    <location>
        <begin position="52"/>
        <end position="111"/>
    </location>
</feature>
<dbReference type="InterPro" id="IPR025615">
    <property type="entry name" value="TILa_dom"/>
</dbReference>
<dbReference type="GeneTree" id="ENSGT00950000183155"/>
<protein>
    <recommendedName>
        <fullName evidence="4">VWFD domain-containing protein</fullName>
    </recommendedName>
</protein>
<dbReference type="PANTHER" id="PTHR46698:SF7">
    <property type="entry name" value="VWFD DOMAIN-CONTAINING PROTEIN"/>
    <property type="match status" value="1"/>
</dbReference>
<sequence length="111" mass="12344">NKHQMFYAHEQCLERCVCGGNGTVSCQKSSCGPGEACRVVNGVLGCHPVSYARCVATGDPHYSSFDSRWFDFQGACVYTLAKVCDRTSFKNIKNTDIKKKHCKKKLLSPNF</sequence>
<dbReference type="Proteomes" id="UP001108240">
    <property type="component" value="Unplaced"/>
</dbReference>
<evidence type="ECO:0000256" key="3">
    <source>
        <dbReference type="ARBA" id="ARBA00022729"/>
    </source>
</evidence>
<comment type="subcellular location">
    <subcellularLocation>
        <location evidence="1">Secreted</location>
    </subcellularLocation>
</comment>
<dbReference type="Pfam" id="PF12714">
    <property type="entry name" value="TILa"/>
    <property type="match status" value="1"/>
</dbReference>
<evidence type="ECO:0000259" key="4">
    <source>
        <dbReference type="PROSITE" id="PS51233"/>
    </source>
</evidence>
<reference evidence="5" key="2">
    <citation type="submission" date="2025-09" db="UniProtKB">
        <authorList>
            <consortium name="Ensembl"/>
        </authorList>
    </citation>
    <scope>IDENTIFICATION</scope>
</reference>